<evidence type="ECO:0000256" key="6">
    <source>
        <dbReference type="ARBA" id="ARBA00022917"/>
    </source>
</evidence>
<dbReference type="GO" id="GO:0005829">
    <property type="term" value="C:cytosol"/>
    <property type="evidence" value="ECO:0007669"/>
    <property type="project" value="TreeGrafter"/>
</dbReference>
<reference evidence="13 14" key="1">
    <citation type="submission" date="2015-07" db="EMBL/GenBank/DDBJ databases">
        <title>The genome of Pseudoloma neurophilia, a relevant intracellular parasite of the zebrafish.</title>
        <authorList>
            <person name="Ndikumana S."/>
            <person name="Pelin A."/>
            <person name="Sanders J."/>
            <person name="Corradi N."/>
        </authorList>
    </citation>
    <scope>NUCLEOTIDE SEQUENCE [LARGE SCALE GENOMIC DNA]</scope>
    <source>
        <strain evidence="13 14">MK1</strain>
    </source>
</reference>
<accession>A0A0R0LZH8</accession>
<keyword evidence="14" id="KW-1185">Reference proteome</keyword>
<dbReference type="Gene3D" id="3.90.740.10">
    <property type="entry name" value="Valyl/Leucyl/Isoleucyl-tRNA synthetase, editing domain"/>
    <property type="match status" value="1"/>
</dbReference>
<keyword evidence="4 10" id="KW-0547">Nucleotide-binding</keyword>
<evidence type="ECO:0000313" key="14">
    <source>
        <dbReference type="Proteomes" id="UP000051530"/>
    </source>
</evidence>
<gene>
    <name evidence="13" type="ORF">M153_27570001651</name>
</gene>
<feature type="region of interest" description="Disordered" evidence="11">
    <location>
        <begin position="1"/>
        <end position="72"/>
    </location>
</feature>
<dbReference type="GO" id="GO:0004832">
    <property type="term" value="F:valine-tRNA ligase activity"/>
    <property type="evidence" value="ECO:0007669"/>
    <property type="project" value="UniProtKB-EC"/>
</dbReference>
<comment type="catalytic activity">
    <reaction evidence="9">
        <text>tRNA(Val) + L-valine + ATP = L-valyl-tRNA(Val) + AMP + diphosphate</text>
        <dbReference type="Rhea" id="RHEA:10704"/>
        <dbReference type="Rhea" id="RHEA-COMP:9672"/>
        <dbReference type="Rhea" id="RHEA-COMP:9708"/>
        <dbReference type="ChEBI" id="CHEBI:30616"/>
        <dbReference type="ChEBI" id="CHEBI:33019"/>
        <dbReference type="ChEBI" id="CHEBI:57762"/>
        <dbReference type="ChEBI" id="CHEBI:78442"/>
        <dbReference type="ChEBI" id="CHEBI:78537"/>
        <dbReference type="ChEBI" id="CHEBI:456215"/>
        <dbReference type="EC" id="6.1.1.9"/>
    </reaction>
</comment>
<dbReference type="Pfam" id="PF00133">
    <property type="entry name" value="tRNA-synt_1"/>
    <property type="match status" value="1"/>
</dbReference>
<evidence type="ECO:0000259" key="12">
    <source>
        <dbReference type="Pfam" id="PF00133"/>
    </source>
</evidence>
<dbReference type="FunFam" id="3.40.50.620:FF:000020">
    <property type="entry name" value="Valine--tRNA ligase, mitochondrial"/>
    <property type="match status" value="1"/>
</dbReference>
<keyword evidence="5 10" id="KW-0067">ATP-binding</keyword>
<dbReference type="InterPro" id="IPR002303">
    <property type="entry name" value="Valyl-tRNA_ligase"/>
</dbReference>
<evidence type="ECO:0000256" key="2">
    <source>
        <dbReference type="ARBA" id="ARBA00013169"/>
    </source>
</evidence>
<dbReference type="InterPro" id="IPR014729">
    <property type="entry name" value="Rossmann-like_a/b/a_fold"/>
</dbReference>
<dbReference type="Proteomes" id="UP000051530">
    <property type="component" value="Unassembled WGS sequence"/>
</dbReference>
<evidence type="ECO:0000256" key="10">
    <source>
        <dbReference type="RuleBase" id="RU363035"/>
    </source>
</evidence>
<feature type="compositionally biased region" description="Polar residues" evidence="11">
    <location>
        <begin position="534"/>
        <end position="550"/>
    </location>
</feature>
<comment type="caution">
    <text evidence="13">The sequence shown here is derived from an EMBL/GenBank/DDBJ whole genome shotgun (WGS) entry which is preliminary data.</text>
</comment>
<dbReference type="Gene3D" id="3.40.50.620">
    <property type="entry name" value="HUPs"/>
    <property type="match status" value="2"/>
</dbReference>
<dbReference type="SUPFAM" id="SSF52374">
    <property type="entry name" value="Nucleotidylyl transferase"/>
    <property type="match status" value="1"/>
</dbReference>
<feature type="non-terminal residue" evidence="13">
    <location>
        <position position="550"/>
    </location>
</feature>
<organism evidence="13 14">
    <name type="scientific">Pseudoloma neurophilia</name>
    <dbReference type="NCBI Taxonomy" id="146866"/>
    <lineage>
        <taxon>Eukaryota</taxon>
        <taxon>Fungi</taxon>
        <taxon>Fungi incertae sedis</taxon>
        <taxon>Microsporidia</taxon>
        <taxon>Pseudoloma</taxon>
    </lineage>
</organism>
<evidence type="ECO:0000256" key="1">
    <source>
        <dbReference type="ARBA" id="ARBA00005594"/>
    </source>
</evidence>
<evidence type="ECO:0000256" key="9">
    <source>
        <dbReference type="ARBA" id="ARBA00047552"/>
    </source>
</evidence>
<dbReference type="GO" id="GO:0006438">
    <property type="term" value="P:valyl-tRNA aminoacylation"/>
    <property type="evidence" value="ECO:0007669"/>
    <property type="project" value="InterPro"/>
</dbReference>
<evidence type="ECO:0000256" key="7">
    <source>
        <dbReference type="ARBA" id="ARBA00023146"/>
    </source>
</evidence>
<dbReference type="AlphaFoldDB" id="A0A0R0LZH8"/>
<evidence type="ECO:0000256" key="4">
    <source>
        <dbReference type="ARBA" id="ARBA00022741"/>
    </source>
</evidence>
<evidence type="ECO:0000256" key="3">
    <source>
        <dbReference type="ARBA" id="ARBA00022598"/>
    </source>
</evidence>
<dbReference type="InterPro" id="IPR002300">
    <property type="entry name" value="aa-tRNA-synth_Ia"/>
</dbReference>
<dbReference type="VEuPathDB" id="MicrosporidiaDB:M153_27570001651"/>
<dbReference type="PROSITE" id="PS00178">
    <property type="entry name" value="AA_TRNA_LIGASE_I"/>
    <property type="match status" value="1"/>
</dbReference>
<proteinExistence type="inferred from homology"/>
<dbReference type="PANTHER" id="PTHR11946:SF109">
    <property type="entry name" value="VALINE--TRNA LIGASE"/>
    <property type="match status" value="1"/>
</dbReference>
<feature type="region of interest" description="Disordered" evidence="11">
    <location>
        <begin position="531"/>
        <end position="550"/>
    </location>
</feature>
<evidence type="ECO:0000313" key="13">
    <source>
        <dbReference type="EMBL" id="KRH92782.1"/>
    </source>
</evidence>
<keyword evidence="7 10" id="KW-0030">Aminoacyl-tRNA synthetase</keyword>
<dbReference type="GO" id="GO:0002161">
    <property type="term" value="F:aminoacyl-tRNA deacylase activity"/>
    <property type="evidence" value="ECO:0007669"/>
    <property type="project" value="InterPro"/>
</dbReference>
<dbReference type="SUPFAM" id="SSF50677">
    <property type="entry name" value="ValRS/IleRS/LeuRS editing domain"/>
    <property type="match status" value="1"/>
</dbReference>
<dbReference type="EMBL" id="LGUB01000684">
    <property type="protein sequence ID" value="KRH92782.1"/>
    <property type="molecule type" value="Genomic_DNA"/>
</dbReference>
<protein>
    <recommendedName>
        <fullName evidence="2">valine--tRNA ligase</fullName>
        <ecNumber evidence="2">6.1.1.9</ecNumber>
    </recommendedName>
    <alternativeName>
        <fullName evidence="8">Valyl-tRNA synthetase</fullName>
    </alternativeName>
</protein>
<dbReference type="EC" id="6.1.1.9" evidence="2"/>
<dbReference type="PANTHER" id="PTHR11946">
    <property type="entry name" value="VALYL-TRNA SYNTHETASES"/>
    <property type="match status" value="1"/>
</dbReference>
<evidence type="ECO:0000256" key="8">
    <source>
        <dbReference type="ARBA" id="ARBA00029936"/>
    </source>
</evidence>
<dbReference type="InterPro" id="IPR009008">
    <property type="entry name" value="Val/Leu/Ile-tRNA-synth_edit"/>
</dbReference>
<keyword evidence="6 10" id="KW-0648">Protein biosynthesis</keyword>
<dbReference type="PRINTS" id="PR00986">
    <property type="entry name" value="TRNASYNTHVAL"/>
</dbReference>
<evidence type="ECO:0000256" key="11">
    <source>
        <dbReference type="SAM" id="MobiDB-lite"/>
    </source>
</evidence>
<dbReference type="GO" id="GO:0005524">
    <property type="term" value="F:ATP binding"/>
    <property type="evidence" value="ECO:0007669"/>
    <property type="project" value="UniProtKB-KW"/>
</dbReference>
<keyword evidence="3 10" id="KW-0436">Ligase</keyword>
<feature type="domain" description="Aminoacyl-tRNA synthetase class Ia" evidence="12">
    <location>
        <begin position="86"/>
        <end position="526"/>
    </location>
</feature>
<name>A0A0R0LZH8_9MICR</name>
<feature type="compositionally biased region" description="Basic and acidic residues" evidence="11">
    <location>
        <begin position="1"/>
        <end position="52"/>
    </location>
</feature>
<dbReference type="InterPro" id="IPR001412">
    <property type="entry name" value="aa-tRNA-synth_I_CS"/>
</dbReference>
<sequence length="550" mass="64339">MEEKNLERQKRKEEQKKKKMEKFAEKMKNIEKQPVKKSEKVSKSKNVPEKQTVKSVKLKQPKEKGEMKDLSGPMGQFDPIEVEYGWYDWWEKQKLFKPETIKKFRDDVKSPYVIPIPPPNVTGKLHIGHSMMIAIQDAIARFKRMQGHEVLYVPGTDHAGIATQTVVERKLYTKLGKTRHNLGRDAFLDEVWKWKEQYGNNIIEQIKRMGTSVDMDRFAFTLDDQRYEAVIECFVRLFEQGYIYRENRLVNWSSKLSTAISDLEIEYKDIEPHTKLQVDGQSYMFGVLYYVKYPIISKKISDEQLKLGSNLNQTEFIEIATTRPETILGDTAICVNPKDEKCEKYKDMVAINPLTHEPVKIIFDEFANLEFGTGKLKITPAHDFNDFEIGNKHNLETIRIFDENNKIIIKGAYFGMKRFDARLKVVENLKENGLFLKEEGYKQTLPFCSRSGDILEPLIKKQWWMKCKEFADKAIDSVKNEEIKLYPESATVQWNHWLTNIRDWCLSRQLWWGHRIPAYRVFTSGESEKLTRYSGESDNPTGSSGENHNP</sequence>
<dbReference type="OrthoDB" id="629407at2759"/>
<comment type="similarity">
    <text evidence="1 10">Belongs to the class-I aminoacyl-tRNA synthetase family.</text>
</comment>
<feature type="compositionally biased region" description="Basic and acidic residues" evidence="11">
    <location>
        <begin position="60"/>
        <end position="69"/>
    </location>
</feature>
<evidence type="ECO:0000256" key="5">
    <source>
        <dbReference type="ARBA" id="ARBA00022840"/>
    </source>
</evidence>